<name>A0A849P7G7_9BURK</name>
<dbReference type="Proteomes" id="UP000537862">
    <property type="component" value="Unassembled WGS sequence"/>
</dbReference>
<accession>A0A849P7G7</accession>
<reference evidence="1 2" key="1">
    <citation type="submission" date="2020-05" db="EMBL/GenBank/DDBJ databases">
        <authorList>
            <person name="Niu N."/>
        </authorList>
    </citation>
    <scope>NUCLEOTIDE SEQUENCE [LARGE SCALE GENOMIC DNA]</scope>
    <source>
        <strain evidence="1 2">3340-03</strain>
    </source>
</reference>
<protein>
    <submittedName>
        <fullName evidence="1">DUF3025 domain-containing protein</fullName>
    </submittedName>
</protein>
<dbReference type="InterPro" id="IPR021390">
    <property type="entry name" value="DUF3025"/>
</dbReference>
<dbReference type="RefSeq" id="WP_171680936.1">
    <property type="nucleotide sequence ID" value="NZ_JABGBN010000007.1"/>
</dbReference>
<gene>
    <name evidence="1" type="ORF">HKX39_08720</name>
</gene>
<dbReference type="Pfam" id="PF11227">
    <property type="entry name" value="DUF3025"/>
    <property type="match status" value="1"/>
</dbReference>
<sequence>MPLSALNKIKLDENYWCGWDSFLKTIPALDTHEGSVATWLNRLKPATFPKTFVPQSVLPSGVSYEAFIFEYHQIPTRDGLHDFFNGLCWLSFPKTKLSFNHIHQQQMAQLGTTQRGRVRDMLTVIDENGFLIECPDELWQALSNKQWIKAFIDLRALWQQSRVMVFGHALLEKLVNPYKAITAHAIRIPTQLLDTKKETGFNQQDLQRIDTYLAEYLSEKTLVHKPYIPIQIFGIPGWGNEEQNLAYYQDTSVFRTANVQYTESTLKTKT</sequence>
<dbReference type="AlphaFoldDB" id="A0A849P7G7"/>
<dbReference type="EMBL" id="JABGBN010000007">
    <property type="protein sequence ID" value="NOL52244.1"/>
    <property type="molecule type" value="Genomic_DNA"/>
</dbReference>
<keyword evidence="2" id="KW-1185">Reference proteome</keyword>
<evidence type="ECO:0000313" key="2">
    <source>
        <dbReference type="Proteomes" id="UP000537862"/>
    </source>
</evidence>
<comment type="caution">
    <text evidence="1">The sequence shown here is derived from an EMBL/GenBank/DDBJ whole genome shotgun (WGS) entry which is preliminary data.</text>
</comment>
<organism evidence="1 2">
    <name type="scientific">Pelistega suis</name>
    <dbReference type="NCBI Taxonomy" id="1631957"/>
    <lineage>
        <taxon>Bacteria</taxon>
        <taxon>Pseudomonadati</taxon>
        <taxon>Pseudomonadota</taxon>
        <taxon>Betaproteobacteria</taxon>
        <taxon>Burkholderiales</taxon>
        <taxon>Alcaligenaceae</taxon>
        <taxon>Pelistega</taxon>
    </lineage>
</organism>
<proteinExistence type="predicted"/>
<evidence type="ECO:0000313" key="1">
    <source>
        <dbReference type="EMBL" id="NOL52244.1"/>
    </source>
</evidence>